<name>K9FCC5_PEND2</name>
<sequence>MYRHSSEKYGKEIGPLRIRLVMLQNSIYISIGVGLLTNTVVSSVFDTKNFAKENIITRDVAVVGGGASGTYAAINLRELGTSVVVVEKENVLGGHTNTYTDPTTGITVDYGVQAYLNSTITLDFFAHFNVPVVGYSASPVSIEPADFKTGETVKFNPSEDLKPWAQQLAKYPWLDATWDIPQPVPADLLLPFGEFIVKYNLTNLAYYIYFSASGLSNPLQELTINVMKMVDQAYVDESKGGGLGTANHDNSEIYVKALAELGSSALLSSTVIATSRLVNNSGVRLVVKTPSGCKLIEAKKLLITIPPTLGNMKPFALNVQETNIFSQFTYMGYYTILLNNTGLPSGYEWINANDSSSTYNIPDLPGACQIIETRISGMFYAWYRSPLNMTQQEVEASTIAAIQNLQKAGNYTATTPTVVEYRSHTPFKLRVSAEAISNGFYEELYALQGKRSTWYTGAAMVSHNAGVIWNFTHALLPDLVG</sequence>
<dbReference type="Proteomes" id="UP000009882">
    <property type="component" value="Unassembled WGS sequence"/>
</dbReference>
<keyword evidence="3" id="KW-1185">Reference proteome</keyword>
<dbReference type="Pfam" id="PF13450">
    <property type="entry name" value="NAD_binding_8"/>
    <property type="match status" value="1"/>
</dbReference>
<dbReference type="InterPro" id="IPR036188">
    <property type="entry name" value="FAD/NAD-bd_sf"/>
</dbReference>
<protein>
    <recommendedName>
        <fullName evidence="4">FAD dependent oxidoreductase</fullName>
    </recommendedName>
</protein>
<dbReference type="HOGENOM" id="CLU_028280_0_0_1"/>
<keyword evidence="1" id="KW-0472">Membrane</keyword>
<dbReference type="SUPFAM" id="SSF51905">
    <property type="entry name" value="FAD/NAD(P)-binding domain"/>
    <property type="match status" value="1"/>
</dbReference>
<evidence type="ECO:0000313" key="2">
    <source>
        <dbReference type="EMBL" id="EKV06859.1"/>
    </source>
</evidence>
<comment type="caution">
    <text evidence="2">The sequence shown here is derived from an EMBL/GenBank/DDBJ whole genome shotgun (WGS) entry which is preliminary data.</text>
</comment>
<dbReference type="Gene3D" id="3.30.70.1990">
    <property type="match status" value="1"/>
</dbReference>
<evidence type="ECO:0000313" key="3">
    <source>
        <dbReference type="Proteomes" id="UP000009882"/>
    </source>
</evidence>
<reference evidence="3" key="1">
    <citation type="journal article" date="2012" name="BMC Genomics">
        <title>Genome sequence of the necrotrophic fungus Penicillium digitatum, the main postharvest pathogen of citrus.</title>
        <authorList>
            <person name="Marcet-Houben M."/>
            <person name="Ballester A.-R."/>
            <person name="de la Fuente B."/>
            <person name="Harries E."/>
            <person name="Marcos J.F."/>
            <person name="Gonzalez-Candelas L."/>
            <person name="Gabaldon T."/>
        </authorList>
    </citation>
    <scope>NUCLEOTIDE SEQUENCE [LARGE SCALE GENOMIC DNA]</scope>
    <source>
        <strain evidence="3">PHI26 / CECT 20796</strain>
    </source>
</reference>
<accession>K9FCC5</accession>
<proteinExistence type="predicted"/>
<dbReference type="EMBL" id="AKCT01000269">
    <property type="protein sequence ID" value="EKV06859.1"/>
    <property type="molecule type" value="Genomic_DNA"/>
</dbReference>
<gene>
    <name evidence="2" type="ORF">PDIG_76320</name>
</gene>
<dbReference type="InParanoid" id="K9FCC5"/>
<dbReference type="AlphaFoldDB" id="K9FCC5"/>
<dbReference type="Gene3D" id="3.50.50.60">
    <property type="entry name" value="FAD/NAD(P)-binding domain"/>
    <property type="match status" value="1"/>
</dbReference>
<keyword evidence="1" id="KW-1133">Transmembrane helix</keyword>
<dbReference type="OMA" id="GSSQVWN"/>
<dbReference type="Gene3D" id="1.10.405.20">
    <property type="match status" value="1"/>
</dbReference>
<dbReference type="OrthoDB" id="68575at2759"/>
<organism evidence="2 3">
    <name type="scientific">Penicillium digitatum (strain PHI26 / CECT 20796)</name>
    <name type="common">Green mold</name>
    <dbReference type="NCBI Taxonomy" id="1170229"/>
    <lineage>
        <taxon>Eukaryota</taxon>
        <taxon>Fungi</taxon>
        <taxon>Dikarya</taxon>
        <taxon>Ascomycota</taxon>
        <taxon>Pezizomycotina</taxon>
        <taxon>Eurotiomycetes</taxon>
        <taxon>Eurotiomycetidae</taxon>
        <taxon>Eurotiales</taxon>
        <taxon>Aspergillaceae</taxon>
        <taxon>Penicillium</taxon>
    </lineage>
</organism>
<keyword evidence="1" id="KW-0812">Transmembrane</keyword>
<feature type="transmembrane region" description="Helical" evidence="1">
    <location>
        <begin position="21"/>
        <end position="45"/>
    </location>
</feature>
<evidence type="ECO:0008006" key="4">
    <source>
        <dbReference type="Google" id="ProtNLM"/>
    </source>
</evidence>
<evidence type="ECO:0000256" key="1">
    <source>
        <dbReference type="SAM" id="Phobius"/>
    </source>
</evidence>
<dbReference type="eggNOG" id="ENOG502SMFE">
    <property type="taxonomic scope" value="Eukaryota"/>
</dbReference>